<name>A0A8S3UVJ2_MYTED</name>
<dbReference type="AlphaFoldDB" id="A0A8S3UVJ2"/>
<evidence type="ECO:0000256" key="1">
    <source>
        <dbReference type="SAM" id="MobiDB-lite"/>
    </source>
</evidence>
<comment type="caution">
    <text evidence="2">The sequence shown here is derived from an EMBL/GenBank/DDBJ whole genome shotgun (WGS) entry which is preliminary data.</text>
</comment>
<feature type="compositionally biased region" description="Basic and acidic residues" evidence="1">
    <location>
        <begin position="68"/>
        <end position="79"/>
    </location>
</feature>
<feature type="region of interest" description="Disordered" evidence="1">
    <location>
        <begin position="54"/>
        <end position="79"/>
    </location>
</feature>
<dbReference type="Proteomes" id="UP000683360">
    <property type="component" value="Unassembled WGS sequence"/>
</dbReference>
<evidence type="ECO:0000313" key="2">
    <source>
        <dbReference type="EMBL" id="CAG2247896.1"/>
    </source>
</evidence>
<protein>
    <submittedName>
        <fullName evidence="2">Uncharacterized protein</fullName>
    </submittedName>
</protein>
<dbReference type="EMBL" id="CAJPWZ010002919">
    <property type="protein sequence ID" value="CAG2247896.1"/>
    <property type="molecule type" value="Genomic_DNA"/>
</dbReference>
<organism evidence="2 3">
    <name type="scientific">Mytilus edulis</name>
    <name type="common">Blue mussel</name>
    <dbReference type="NCBI Taxonomy" id="6550"/>
    <lineage>
        <taxon>Eukaryota</taxon>
        <taxon>Metazoa</taxon>
        <taxon>Spiralia</taxon>
        <taxon>Lophotrochozoa</taxon>
        <taxon>Mollusca</taxon>
        <taxon>Bivalvia</taxon>
        <taxon>Autobranchia</taxon>
        <taxon>Pteriomorphia</taxon>
        <taxon>Mytilida</taxon>
        <taxon>Mytiloidea</taxon>
        <taxon>Mytilidae</taxon>
        <taxon>Mytilinae</taxon>
        <taxon>Mytilus</taxon>
    </lineage>
</organism>
<gene>
    <name evidence="2" type="ORF">MEDL_59793</name>
</gene>
<proteinExistence type="predicted"/>
<sequence length="154" mass="17980">MRNQRIIYRGPGLAPLSKNVNIVNYEYFPEYMTYIPKAPAFRAASGDKINEMVERLSTPSSAASRESGSTRERSTDKRDIVQPSLVDCRLNILRLNQPTVSSYIRFQMRSRKDRLISVEDIRNSCDKYNRHPPQGYVQARYRNWLTVEGHTHWN</sequence>
<dbReference type="OrthoDB" id="6139192at2759"/>
<accession>A0A8S3UVJ2</accession>
<evidence type="ECO:0000313" key="3">
    <source>
        <dbReference type="Proteomes" id="UP000683360"/>
    </source>
</evidence>
<feature type="compositionally biased region" description="Low complexity" evidence="1">
    <location>
        <begin position="57"/>
        <end position="67"/>
    </location>
</feature>
<keyword evidence="3" id="KW-1185">Reference proteome</keyword>
<reference evidence="2" key="1">
    <citation type="submission" date="2021-03" db="EMBL/GenBank/DDBJ databases">
        <authorList>
            <person name="Bekaert M."/>
        </authorList>
    </citation>
    <scope>NUCLEOTIDE SEQUENCE</scope>
</reference>